<dbReference type="Pfam" id="PF02518">
    <property type="entry name" value="HATPase_c"/>
    <property type="match status" value="1"/>
</dbReference>
<evidence type="ECO:0000259" key="11">
    <source>
        <dbReference type="PROSITE" id="PS50885"/>
    </source>
</evidence>
<name>A0ABN2X0H0_9MICO</name>
<dbReference type="EMBL" id="BAAAPZ010000012">
    <property type="protein sequence ID" value="GAA2102286.1"/>
    <property type="molecule type" value="Genomic_DNA"/>
</dbReference>
<evidence type="ECO:0000256" key="7">
    <source>
        <dbReference type="ARBA" id="ARBA00022777"/>
    </source>
</evidence>
<dbReference type="PROSITE" id="PS51257">
    <property type="entry name" value="PROKAR_LIPOPROTEIN"/>
    <property type="match status" value="1"/>
</dbReference>
<gene>
    <name evidence="12" type="ORF">GCM10009823_25670</name>
</gene>
<dbReference type="Gene3D" id="1.10.287.130">
    <property type="match status" value="1"/>
</dbReference>
<comment type="catalytic activity">
    <reaction evidence="1">
        <text>ATP + protein L-histidine = ADP + protein N-phospho-L-histidine.</text>
        <dbReference type="EC" id="2.7.13.3"/>
    </reaction>
</comment>
<dbReference type="InterPro" id="IPR003660">
    <property type="entry name" value="HAMP_dom"/>
</dbReference>
<keyword evidence="7 12" id="KW-0418">Kinase</keyword>
<evidence type="ECO:0000256" key="4">
    <source>
        <dbReference type="ARBA" id="ARBA00022553"/>
    </source>
</evidence>
<dbReference type="Gene3D" id="3.30.565.10">
    <property type="entry name" value="Histidine kinase-like ATPase, C-terminal domain"/>
    <property type="match status" value="1"/>
</dbReference>
<dbReference type="SUPFAM" id="SSF47384">
    <property type="entry name" value="Homodimeric domain of signal transducing histidine kinase"/>
    <property type="match status" value="1"/>
</dbReference>
<evidence type="ECO:0000256" key="3">
    <source>
        <dbReference type="ARBA" id="ARBA00012438"/>
    </source>
</evidence>
<evidence type="ECO:0000313" key="12">
    <source>
        <dbReference type="EMBL" id="GAA2102286.1"/>
    </source>
</evidence>
<dbReference type="EC" id="2.7.13.3" evidence="3"/>
<sequence>MSLRWKIVLLIITSVVIAALSCGVVVRQSAAVMETNRQRENVTAQLRDAIAIYADTGVLTLNTNIDDEELPEDAHSAALDGQSVTTMSTIGDEDFLWAAAPIEVGTHSAVISVRQSTRESEELLAGIDRAVLLGMLGSALVVGGIGTVAAGQISRRLTLGAQSARRIADGDTSVRVSEVIDYGEDEVADFARAVDSAVARLTERIDSEQRFTADLAHEMRTPLTGLVNAANLLEEDSRPAELVKERVARLQVLVEDLLEVSRLDAGRAQPQLSPMPVDASLRSLLTTLDASGALSGHTVELDLQAGDARVVTDQRRFERIITNLLVNAVKHGGPPIRLHSTPEAVVVSDSGPGYPPDIVATGPTRFVSAGGGGMGLGLVIAQGQARLLGMVIEFANGEDGGARTTIRFPQEERERAEEE</sequence>
<keyword evidence="8" id="KW-1133">Transmembrane helix</keyword>
<dbReference type="InterPro" id="IPR005467">
    <property type="entry name" value="His_kinase_dom"/>
</dbReference>
<keyword evidence="13" id="KW-1185">Reference proteome</keyword>
<dbReference type="InterPro" id="IPR003594">
    <property type="entry name" value="HATPase_dom"/>
</dbReference>
<dbReference type="PROSITE" id="PS50109">
    <property type="entry name" value="HIS_KIN"/>
    <property type="match status" value="1"/>
</dbReference>
<organism evidence="12 13">
    <name type="scientific">Brevibacterium salitolerans</name>
    <dbReference type="NCBI Taxonomy" id="1403566"/>
    <lineage>
        <taxon>Bacteria</taxon>
        <taxon>Bacillati</taxon>
        <taxon>Actinomycetota</taxon>
        <taxon>Actinomycetes</taxon>
        <taxon>Micrococcales</taxon>
        <taxon>Brevibacteriaceae</taxon>
        <taxon>Brevibacterium</taxon>
    </lineage>
</organism>
<dbReference type="CDD" id="cd00082">
    <property type="entry name" value="HisKA"/>
    <property type="match status" value="1"/>
</dbReference>
<dbReference type="PANTHER" id="PTHR45436">
    <property type="entry name" value="SENSOR HISTIDINE KINASE YKOH"/>
    <property type="match status" value="1"/>
</dbReference>
<feature type="domain" description="HAMP" evidence="11">
    <location>
        <begin position="151"/>
        <end position="206"/>
    </location>
</feature>
<dbReference type="InterPro" id="IPR036890">
    <property type="entry name" value="HATPase_C_sf"/>
</dbReference>
<keyword evidence="9" id="KW-0902">Two-component regulatory system</keyword>
<evidence type="ECO:0000256" key="5">
    <source>
        <dbReference type="ARBA" id="ARBA00022679"/>
    </source>
</evidence>
<dbReference type="SMART" id="SM00304">
    <property type="entry name" value="HAMP"/>
    <property type="match status" value="1"/>
</dbReference>
<dbReference type="InterPro" id="IPR036097">
    <property type="entry name" value="HisK_dim/P_sf"/>
</dbReference>
<comment type="caution">
    <text evidence="12">The sequence shown here is derived from an EMBL/GenBank/DDBJ whole genome shotgun (WGS) entry which is preliminary data.</text>
</comment>
<feature type="domain" description="Histidine kinase" evidence="10">
    <location>
        <begin position="214"/>
        <end position="412"/>
    </location>
</feature>
<evidence type="ECO:0000256" key="6">
    <source>
        <dbReference type="ARBA" id="ARBA00022692"/>
    </source>
</evidence>
<dbReference type="SMART" id="SM00387">
    <property type="entry name" value="HATPase_c"/>
    <property type="match status" value="1"/>
</dbReference>
<reference evidence="12 13" key="1">
    <citation type="journal article" date="2019" name="Int. J. Syst. Evol. Microbiol.">
        <title>The Global Catalogue of Microorganisms (GCM) 10K type strain sequencing project: providing services to taxonomists for standard genome sequencing and annotation.</title>
        <authorList>
            <consortium name="The Broad Institute Genomics Platform"/>
            <consortium name="The Broad Institute Genome Sequencing Center for Infectious Disease"/>
            <person name="Wu L."/>
            <person name="Ma J."/>
        </authorList>
    </citation>
    <scope>NUCLEOTIDE SEQUENCE [LARGE SCALE GENOMIC DNA]</scope>
    <source>
        <strain evidence="12 13">JCM 15900</strain>
    </source>
</reference>
<proteinExistence type="predicted"/>
<keyword evidence="8" id="KW-0472">Membrane</keyword>
<dbReference type="SMART" id="SM00388">
    <property type="entry name" value="HisKA"/>
    <property type="match status" value="1"/>
</dbReference>
<evidence type="ECO:0000256" key="8">
    <source>
        <dbReference type="ARBA" id="ARBA00022989"/>
    </source>
</evidence>
<keyword evidence="6" id="KW-0812">Transmembrane</keyword>
<dbReference type="InterPro" id="IPR050428">
    <property type="entry name" value="TCS_sensor_his_kinase"/>
</dbReference>
<dbReference type="Proteomes" id="UP001500984">
    <property type="component" value="Unassembled WGS sequence"/>
</dbReference>
<dbReference type="InterPro" id="IPR003661">
    <property type="entry name" value="HisK_dim/P_dom"/>
</dbReference>
<dbReference type="RefSeq" id="WP_291791812.1">
    <property type="nucleotide sequence ID" value="NZ_BAAAPZ010000012.1"/>
</dbReference>
<evidence type="ECO:0000259" key="10">
    <source>
        <dbReference type="PROSITE" id="PS50109"/>
    </source>
</evidence>
<evidence type="ECO:0000256" key="2">
    <source>
        <dbReference type="ARBA" id="ARBA00004236"/>
    </source>
</evidence>
<dbReference type="PROSITE" id="PS50885">
    <property type="entry name" value="HAMP"/>
    <property type="match status" value="1"/>
</dbReference>
<dbReference type="PANTHER" id="PTHR45436:SF5">
    <property type="entry name" value="SENSOR HISTIDINE KINASE TRCS"/>
    <property type="match status" value="1"/>
</dbReference>
<dbReference type="Pfam" id="PF00512">
    <property type="entry name" value="HisKA"/>
    <property type="match status" value="1"/>
</dbReference>
<evidence type="ECO:0000313" key="13">
    <source>
        <dbReference type="Proteomes" id="UP001500984"/>
    </source>
</evidence>
<dbReference type="GO" id="GO:0016301">
    <property type="term" value="F:kinase activity"/>
    <property type="evidence" value="ECO:0007669"/>
    <property type="project" value="UniProtKB-KW"/>
</dbReference>
<dbReference type="SUPFAM" id="SSF55874">
    <property type="entry name" value="ATPase domain of HSP90 chaperone/DNA topoisomerase II/histidine kinase"/>
    <property type="match status" value="1"/>
</dbReference>
<protein>
    <recommendedName>
        <fullName evidence="3">histidine kinase</fullName>
        <ecNumber evidence="3">2.7.13.3</ecNumber>
    </recommendedName>
</protein>
<evidence type="ECO:0000256" key="1">
    <source>
        <dbReference type="ARBA" id="ARBA00000085"/>
    </source>
</evidence>
<evidence type="ECO:0000256" key="9">
    <source>
        <dbReference type="ARBA" id="ARBA00023012"/>
    </source>
</evidence>
<keyword evidence="4" id="KW-0597">Phosphoprotein</keyword>
<dbReference type="CDD" id="cd06225">
    <property type="entry name" value="HAMP"/>
    <property type="match status" value="1"/>
</dbReference>
<dbReference type="Gene3D" id="6.10.340.10">
    <property type="match status" value="1"/>
</dbReference>
<comment type="subcellular location">
    <subcellularLocation>
        <location evidence="2">Cell membrane</location>
    </subcellularLocation>
</comment>
<accession>A0ABN2X0H0</accession>
<keyword evidence="5" id="KW-0808">Transferase</keyword>